<dbReference type="InterPro" id="IPR038508">
    <property type="entry name" value="ArfGAP_dom_sf"/>
</dbReference>
<keyword evidence="3 5" id="KW-0863">Zinc-finger</keyword>
<dbReference type="InterPro" id="IPR001164">
    <property type="entry name" value="ArfGAP_dom"/>
</dbReference>
<dbReference type="CDD" id="cd08204">
    <property type="entry name" value="ArfGap"/>
    <property type="match status" value="1"/>
</dbReference>
<dbReference type="PRINTS" id="PR00405">
    <property type="entry name" value="REVINTRACTNG"/>
</dbReference>
<name>A0A1C7NMP2_9FUNG</name>
<reference evidence="9 10" key="1">
    <citation type="submission" date="2016-03" db="EMBL/GenBank/DDBJ databases">
        <title>Choanephora cucurbitarum.</title>
        <authorList>
            <person name="Min B."/>
            <person name="Park H."/>
            <person name="Park J.-H."/>
            <person name="Shin H.-D."/>
            <person name="Choi I.-G."/>
        </authorList>
    </citation>
    <scope>NUCLEOTIDE SEQUENCE [LARGE SCALE GENOMIC DNA]</scope>
    <source>
        <strain evidence="9 10">KUS-F28377</strain>
    </source>
</reference>
<dbReference type="STRING" id="101091.A0A1C7NMP2"/>
<proteinExistence type="predicted"/>
<dbReference type="Pfam" id="PF00627">
    <property type="entry name" value="UBA"/>
    <property type="match status" value="1"/>
</dbReference>
<dbReference type="SMART" id="SM00105">
    <property type="entry name" value="ArfGap"/>
    <property type="match status" value="1"/>
</dbReference>
<comment type="caution">
    <text evidence="9">The sequence shown here is derived from an EMBL/GenBank/DDBJ whole genome shotgun (WGS) entry which is preliminary data.</text>
</comment>
<feature type="region of interest" description="Disordered" evidence="6">
    <location>
        <begin position="309"/>
        <end position="345"/>
    </location>
</feature>
<sequence length="521" mass="58062">FTLRVNNTDMSERQSKTVQERHERILNEIVKRPENEFCADCGARNPRWASYSLGIFLCIRCAGIHRKMGTHISKVKSITMDQWTMEQIEMMRNSGGNTAVNQKVNPNPANHPLPITQEDDHAIEKYIRAKWEKRAFATNNVNRQAIVSPPPSSPMPLQTQVQPQSQSQVQPTLQKASPAVARLQVLPKRSSSVPVVNNINDNMAGLQYKLLQLHEMGFRDEHKNRQILSQTQGSFEATVEILSRLAQQPQIQQKQPQHSIHMMTDEQKLEHLMKLGFSDRQQNIDALRRAGGNIEIAITIVNEAKSAQPFASQNTSQQHLSNRSISTPALHSSTPNNNNSPLLIDAASTNAHNPFASSQPLSAFSAQPLQQQPQQIAFPVQPQQVAFAAPLQAQNTAFTMPPPQQQQPDQLQTNLSLPFQQPFQSQQQPFQQNVFSQSSPQMLNNPFNLSTPKAPSAFPVINNTMNSFPTQSPLPLLSAPQTTSNPFTQMAASSYLNTAMQSQQPPLNPWSTTATTGNSLF</sequence>
<feature type="domain" description="UBA" evidence="7">
    <location>
        <begin position="263"/>
        <end position="304"/>
    </location>
</feature>
<dbReference type="PANTHER" id="PTHR45705:SF1">
    <property type="entry name" value="FI20236P1"/>
    <property type="match status" value="1"/>
</dbReference>
<evidence type="ECO:0000259" key="7">
    <source>
        <dbReference type="PROSITE" id="PS50030"/>
    </source>
</evidence>
<dbReference type="FunFam" id="1.10.220.150:FF:000009">
    <property type="entry name" value="stromal membrane-associated protein 1 isoform X1"/>
    <property type="match status" value="1"/>
</dbReference>
<dbReference type="PROSITE" id="PS50030">
    <property type="entry name" value="UBA"/>
    <property type="match status" value="1"/>
</dbReference>
<dbReference type="GO" id="GO:0008270">
    <property type="term" value="F:zinc ion binding"/>
    <property type="evidence" value="ECO:0007669"/>
    <property type="project" value="UniProtKB-KW"/>
</dbReference>
<protein>
    <submittedName>
        <fullName evidence="9">UBA domain-containing protein 3</fullName>
    </submittedName>
</protein>
<dbReference type="SMART" id="SM00165">
    <property type="entry name" value="UBA"/>
    <property type="match status" value="2"/>
</dbReference>
<evidence type="ECO:0000256" key="5">
    <source>
        <dbReference type="PROSITE-ProRule" id="PRU00288"/>
    </source>
</evidence>
<keyword evidence="1" id="KW-0343">GTPase activation</keyword>
<keyword evidence="2" id="KW-0479">Metal-binding</keyword>
<dbReference type="InterPro" id="IPR009060">
    <property type="entry name" value="UBA-like_sf"/>
</dbReference>
<dbReference type="Proteomes" id="UP000093000">
    <property type="component" value="Unassembled WGS sequence"/>
</dbReference>
<feature type="region of interest" description="Disordered" evidence="6">
    <location>
        <begin position="146"/>
        <end position="167"/>
    </location>
</feature>
<evidence type="ECO:0000256" key="4">
    <source>
        <dbReference type="ARBA" id="ARBA00022833"/>
    </source>
</evidence>
<dbReference type="InParanoid" id="A0A1C7NMP2"/>
<feature type="non-terminal residue" evidence="9">
    <location>
        <position position="1"/>
    </location>
</feature>
<evidence type="ECO:0000256" key="6">
    <source>
        <dbReference type="SAM" id="MobiDB-lite"/>
    </source>
</evidence>
<dbReference type="SUPFAM" id="SSF57863">
    <property type="entry name" value="ArfGap/RecO-like zinc finger"/>
    <property type="match status" value="1"/>
</dbReference>
<keyword evidence="4" id="KW-0862">Zinc</keyword>
<dbReference type="OrthoDB" id="10266696at2759"/>
<dbReference type="PROSITE" id="PS50115">
    <property type="entry name" value="ARFGAP"/>
    <property type="match status" value="1"/>
</dbReference>
<evidence type="ECO:0000313" key="9">
    <source>
        <dbReference type="EMBL" id="OBZ90345.1"/>
    </source>
</evidence>
<dbReference type="GO" id="GO:0005737">
    <property type="term" value="C:cytoplasm"/>
    <property type="evidence" value="ECO:0007669"/>
    <property type="project" value="TreeGrafter"/>
</dbReference>
<dbReference type="InterPro" id="IPR015940">
    <property type="entry name" value="UBA"/>
</dbReference>
<dbReference type="EMBL" id="LUGH01000053">
    <property type="protein sequence ID" value="OBZ90345.1"/>
    <property type="molecule type" value="Genomic_DNA"/>
</dbReference>
<dbReference type="GO" id="GO:0005096">
    <property type="term" value="F:GTPase activator activity"/>
    <property type="evidence" value="ECO:0007669"/>
    <property type="project" value="UniProtKB-KW"/>
</dbReference>
<dbReference type="InterPro" id="IPR051718">
    <property type="entry name" value="ARF_GTPase-activating"/>
</dbReference>
<feature type="compositionally biased region" description="Low complexity" evidence="6">
    <location>
        <begin position="157"/>
        <end position="167"/>
    </location>
</feature>
<evidence type="ECO:0000256" key="2">
    <source>
        <dbReference type="ARBA" id="ARBA00022723"/>
    </source>
</evidence>
<feature type="compositionally biased region" description="Polar residues" evidence="6">
    <location>
        <begin position="309"/>
        <end position="335"/>
    </location>
</feature>
<feature type="region of interest" description="Disordered" evidence="6">
    <location>
        <begin position="499"/>
        <end position="521"/>
    </location>
</feature>
<dbReference type="Gene3D" id="1.10.220.150">
    <property type="entry name" value="Arf GTPase activating protein"/>
    <property type="match status" value="1"/>
</dbReference>
<keyword evidence="10" id="KW-1185">Reference proteome</keyword>
<evidence type="ECO:0000256" key="3">
    <source>
        <dbReference type="ARBA" id="ARBA00022771"/>
    </source>
</evidence>
<dbReference type="Gene3D" id="1.10.8.10">
    <property type="entry name" value="DNA helicase RuvA subunit, C-terminal domain"/>
    <property type="match status" value="2"/>
</dbReference>
<dbReference type="PANTHER" id="PTHR45705">
    <property type="entry name" value="FI20236P1"/>
    <property type="match status" value="1"/>
</dbReference>
<accession>A0A1C7NMP2</accession>
<gene>
    <name evidence="9" type="primary">ucp3</name>
    <name evidence="9" type="ORF">A0J61_01608</name>
</gene>
<dbReference type="AlphaFoldDB" id="A0A1C7NMP2"/>
<evidence type="ECO:0000256" key="1">
    <source>
        <dbReference type="ARBA" id="ARBA00022468"/>
    </source>
</evidence>
<dbReference type="Pfam" id="PF01412">
    <property type="entry name" value="ArfGap"/>
    <property type="match status" value="1"/>
</dbReference>
<dbReference type="InterPro" id="IPR037278">
    <property type="entry name" value="ARFGAP/RecO"/>
</dbReference>
<organism evidence="9 10">
    <name type="scientific">Choanephora cucurbitarum</name>
    <dbReference type="NCBI Taxonomy" id="101091"/>
    <lineage>
        <taxon>Eukaryota</taxon>
        <taxon>Fungi</taxon>
        <taxon>Fungi incertae sedis</taxon>
        <taxon>Mucoromycota</taxon>
        <taxon>Mucoromycotina</taxon>
        <taxon>Mucoromycetes</taxon>
        <taxon>Mucorales</taxon>
        <taxon>Mucorineae</taxon>
        <taxon>Choanephoraceae</taxon>
        <taxon>Choanephoroideae</taxon>
        <taxon>Choanephora</taxon>
    </lineage>
</organism>
<feature type="domain" description="Arf-GAP" evidence="8">
    <location>
        <begin position="23"/>
        <end position="145"/>
    </location>
</feature>
<evidence type="ECO:0000313" key="10">
    <source>
        <dbReference type="Proteomes" id="UP000093000"/>
    </source>
</evidence>
<dbReference type="SUPFAM" id="SSF46934">
    <property type="entry name" value="UBA-like"/>
    <property type="match status" value="2"/>
</dbReference>
<evidence type="ECO:0000259" key="8">
    <source>
        <dbReference type="PROSITE" id="PS50115"/>
    </source>
</evidence>